<evidence type="ECO:0000256" key="6">
    <source>
        <dbReference type="SAM" id="MobiDB-lite"/>
    </source>
</evidence>
<keyword evidence="7" id="KW-0472">Membrane</keyword>
<comment type="subcellular location">
    <subcellularLocation>
        <location evidence="5">Nucleus</location>
        <location evidence="5">Nucleolus</location>
    </subcellularLocation>
    <subcellularLocation>
        <location evidence="5">Nucleus</location>
        <location evidence="5">Nucleoplasm</location>
    </subcellularLocation>
</comment>
<keyword evidence="7" id="KW-0812">Transmembrane</keyword>
<evidence type="ECO:0000313" key="8">
    <source>
        <dbReference type="EMBL" id="GFS16379.1"/>
    </source>
</evidence>
<comment type="caution">
    <text evidence="8">The sequence shown here is derived from an EMBL/GenBank/DDBJ whole genome shotgun (WGS) entry which is preliminary data.</text>
</comment>
<feature type="compositionally biased region" description="Basic and acidic residues" evidence="6">
    <location>
        <begin position="97"/>
        <end position="106"/>
    </location>
</feature>
<keyword evidence="7" id="KW-1133">Transmembrane helix</keyword>
<dbReference type="GO" id="GO:0005654">
    <property type="term" value="C:nucleoplasm"/>
    <property type="evidence" value="ECO:0007669"/>
    <property type="project" value="UniProtKB-SubCell"/>
</dbReference>
<keyword evidence="9" id="KW-1185">Reference proteome</keyword>
<feature type="compositionally biased region" description="Basic and acidic residues" evidence="6">
    <location>
        <begin position="134"/>
        <end position="151"/>
    </location>
</feature>
<feature type="compositionally biased region" description="Basic residues" evidence="6">
    <location>
        <begin position="10"/>
        <end position="23"/>
    </location>
</feature>
<dbReference type="GO" id="GO:0006364">
    <property type="term" value="P:rRNA processing"/>
    <property type="evidence" value="ECO:0007669"/>
    <property type="project" value="TreeGrafter"/>
</dbReference>
<comment type="function">
    <text evidence="5">May play a role in ribosome biogenesis.</text>
</comment>
<feature type="region of interest" description="Disordered" evidence="6">
    <location>
        <begin position="64"/>
        <end position="153"/>
    </location>
</feature>
<feature type="region of interest" description="Disordered" evidence="6">
    <location>
        <begin position="1"/>
        <end position="23"/>
    </location>
</feature>
<evidence type="ECO:0000256" key="5">
    <source>
        <dbReference type="PIRNR" id="PIRNR017302"/>
    </source>
</evidence>
<evidence type="ECO:0000256" key="7">
    <source>
        <dbReference type="SAM" id="Phobius"/>
    </source>
</evidence>
<dbReference type="EMBL" id="BMAT01013608">
    <property type="protein sequence ID" value="GFS16379.1"/>
    <property type="molecule type" value="Genomic_DNA"/>
</dbReference>
<dbReference type="AlphaFoldDB" id="A0AAV4J0R3"/>
<gene>
    <name evidence="8" type="ORF">ElyMa_006794500</name>
</gene>
<evidence type="ECO:0000256" key="4">
    <source>
        <dbReference type="ARBA" id="ARBA00023242"/>
    </source>
</evidence>
<dbReference type="PIRSF" id="PIRSF017302">
    <property type="entry name" value="Gltscr2"/>
    <property type="match status" value="1"/>
</dbReference>
<keyword evidence="4 5" id="KW-0539">Nucleus</keyword>
<dbReference type="GO" id="GO:0000027">
    <property type="term" value="P:ribosomal large subunit assembly"/>
    <property type="evidence" value="ECO:0007669"/>
    <property type="project" value="UniProtKB-UniRule"/>
</dbReference>
<evidence type="ECO:0000313" key="9">
    <source>
        <dbReference type="Proteomes" id="UP000762676"/>
    </source>
</evidence>
<dbReference type="GO" id="GO:0005730">
    <property type="term" value="C:nucleolus"/>
    <property type="evidence" value="ECO:0007669"/>
    <property type="project" value="UniProtKB-SubCell"/>
</dbReference>
<dbReference type="PANTHER" id="PTHR14211">
    <property type="entry name" value="GLIOMA SUPPRESSOR CANDIDATE REGION GENE 2"/>
    <property type="match status" value="1"/>
</dbReference>
<feature type="compositionally biased region" description="Basic and acidic residues" evidence="6">
    <location>
        <begin position="283"/>
        <end position="311"/>
    </location>
</feature>
<keyword evidence="3 5" id="KW-0690">Ribosome biogenesis</keyword>
<reference evidence="8 9" key="1">
    <citation type="journal article" date="2021" name="Elife">
        <title>Chloroplast acquisition without the gene transfer in kleptoplastic sea slugs, Plakobranchus ocellatus.</title>
        <authorList>
            <person name="Maeda T."/>
            <person name="Takahashi S."/>
            <person name="Yoshida T."/>
            <person name="Shimamura S."/>
            <person name="Takaki Y."/>
            <person name="Nagai Y."/>
            <person name="Toyoda A."/>
            <person name="Suzuki Y."/>
            <person name="Arimoto A."/>
            <person name="Ishii H."/>
            <person name="Satoh N."/>
            <person name="Nishiyama T."/>
            <person name="Hasebe M."/>
            <person name="Maruyama T."/>
            <person name="Minagawa J."/>
            <person name="Obokata J."/>
            <person name="Shigenobu S."/>
        </authorList>
    </citation>
    <scope>NUCLEOTIDE SEQUENCE [LARGE SCALE GENOMIC DNA]</scope>
</reference>
<evidence type="ECO:0000256" key="2">
    <source>
        <dbReference type="ARBA" id="ARBA00018339"/>
    </source>
</evidence>
<name>A0AAV4J0R3_9GAST</name>
<feature type="region of interest" description="Disordered" evidence="6">
    <location>
        <begin position="172"/>
        <end position="205"/>
    </location>
</feature>
<evidence type="ECO:0000256" key="1">
    <source>
        <dbReference type="ARBA" id="ARBA00008838"/>
    </source>
</evidence>
<dbReference type="Proteomes" id="UP000762676">
    <property type="component" value="Unassembled WGS sequence"/>
</dbReference>
<protein>
    <recommendedName>
        <fullName evidence="2 5">Ribosome biogenesis protein NOP53</fullName>
    </recommendedName>
</protein>
<dbReference type="GO" id="GO:0008097">
    <property type="term" value="F:5S rRNA binding"/>
    <property type="evidence" value="ECO:0007669"/>
    <property type="project" value="TreeGrafter"/>
</dbReference>
<organism evidence="8 9">
    <name type="scientific">Elysia marginata</name>
    <dbReference type="NCBI Taxonomy" id="1093978"/>
    <lineage>
        <taxon>Eukaryota</taxon>
        <taxon>Metazoa</taxon>
        <taxon>Spiralia</taxon>
        <taxon>Lophotrochozoa</taxon>
        <taxon>Mollusca</taxon>
        <taxon>Gastropoda</taxon>
        <taxon>Heterobranchia</taxon>
        <taxon>Euthyneura</taxon>
        <taxon>Panpulmonata</taxon>
        <taxon>Sacoglossa</taxon>
        <taxon>Placobranchoidea</taxon>
        <taxon>Plakobranchidae</taxon>
        <taxon>Elysia</taxon>
    </lineage>
</organism>
<dbReference type="Pfam" id="PF07767">
    <property type="entry name" value="Nop53"/>
    <property type="match status" value="1"/>
</dbReference>
<comment type="similarity">
    <text evidence="1 5">Belongs to the NOP53 family.</text>
</comment>
<feature type="compositionally biased region" description="Acidic residues" evidence="6">
    <location>
        <begin position="260"/>
        <end position="272"/>
    </location>
</feature>
<proteinExistence type="inferred from homology"/>
<accession>A0AAV4J0R3</accession>
<evidence type="ECO:0000256" key="3">
    <source>
        <dbReference type="ARBA" id="ARBA00022517"/>
    </source>
</evidence>
<dbReference type="PANTHER" id="PTHR14211:SF7">
    <property type="entry name" value="RIBOSOME BIOGENESIS PROTEIN NOP53"/>
    <property type="match status" value="1"/>
</dbReference>
<feature type="region of interest" description="Disordered" evidence="6">
    <location>
        <begin position="255"/>
        <end position="311"/>
    </location>
</feature>
<sequence>MADQHNAPKLSKKRKLGKNKKKSWCVSKVDDIEEFLEDERQQIRTGGLVAEKADDVLFVVDTSSSKTTADLSEKEPQAKRRRKDKPLKCLALLQPDPHSKAVRKSDGPNFQKGKRTNRILDRLRARSQSQTRLKAAEESRKYAESRRDVVESQKQLPVTAEDLWANDDVDKKTFSVKPPKKYRKKPSALPATLVPHPGASANPSYDDHQALLLEAHNVEIKKEKEKKRLYNALDAKFPNKADAPNESTYLTEMSAGLVSDSEEEKEEDDEESQNTSLSVNPPVRREDRKTKKQRRVEMESKVKEKEKAKMTDIKQRENKVLRIPTIKAEINKNERKQRDRAELKRKKKELEPFKTKRLNSIKYPLHISISFLFIIFEEQDLALKLSTELVGSYRELKPEGHLLKDIYKSVQRRNIVEPRVKQKVKRKYKLKTFEKKGHKAVTRVVVHVVAAAAVAVIVVVVAVIVVVVAAAVVEVVLDY</sequence>
<feature type="transmembrane region" description="Helical" evidence="7">
    <location>
        <begin position="444"/>
        <end position="473"/>
    </location>
</feature>
<dbReference type="InterPro" id="IPR011687">
    <property type="entry name" value="Nop53/GLTSCR2"/>
</dbReference>